<dbReference type="InterPro" id="IPR010982">
    <property type="entry name" value="Lambda_DNA-bd_dom_sf"/>
</dbReference>
<dbReference type="OrthoDB" id="5186342at2"/>
<protein>
    <submittedName>
        <fullName evidence="1">XRE family transcriptional regulator</fullName>
    </submittedName>
</protein>
<sequence>MNEQDWEAVAEAIRERMQEIHIGQRELADSTGVSAATIRELMYNYKPRRRSTRTLRAISVGLEWSPDYVESVLYSRAPVESSAAGDATVAGVAVESKTISAQLNLVLRHVDEIRADVRDLKEMLTKHKRSS</sequence>
<reference evidence="1 2" key="1">
    <citation type="submission" date="2019-06" db="EMBL/GenBank/DDBJ databases">
        <title>Amycolatopsis alkalitolerans sp. nov., isolated from Gastrodia elata Blume.</title>
        <authorList>
            <person name="Narsing Rao M.P."/>
            <person name="Li W.J."/>
        </authorList>
    </citation>
    <scope>NUCLEOTIDE SEQUENCE [LARGE SCALE GENOMIC DNA]</scope>
    <source>
        <strain evidence="1 2">SYSUP0005</strain>
    </source>
</reference>
<evidence type="ECO:0000313" key="1">
    <source>
        <dbReference type="EMBL" id="TNC26400.1"/>
    </source>
</evidence>
<dbReference type="EMBL" id="VDFW01000008">
    <property type="protein sequence ID" value="TNC26400.1"/>
    <property type="molecule type" value="Genomic_DNA"/>
</dbReference>
<dbReference type="Gene3D" id="1.10.260.40">
    <property type="entry name" value="lambda repressor-like DNA-binding domains"/>
    <property type="match status" value="1"/>
</dbReference>
<proteinExistence type="predicted"/>
<dbReference type="GO" id="GO:0003677">
    <property type="term" value="F:DNA binding"/>
    <property type="evidence" value="ECO:0007669"/>
    <property type="project" value="InterPro"/>
</dbReference>
<name>A0A5C4M2J1_9PSEU</name>
<dbReference type="AlphaFoldDB" id="A0A5C4M2J1"/>
<evidence type="ECO:0000313" key="2">
    <source>
        <dbReference type="Proteomes" id="UP000305546"/>
    </source>
</evidence>
<accession>A0A5C4M2J1</accession>
<gene>
    <name evidence="1" type="ORF">FG385_11610</name>
</gene>
<dbReference type="Proteomes" id="UP000305546">
    <property type="component" value="Unassembled WGS sequence"/>
</dbReference>
<dbReference type="RefSeq" id="WP_139096689.1">
    <property type="nucleotide sequence ID" value="NZ_VDFW01000008.1"/>
</dbReference>
<keyword evidence="2" id="KW-1185">Reference proteome</keyword>
<comment type="caution">
    <text evidence="1">The sequence shown here is derived from an EMBL/GenBank/DDBJ whole genome shotgun (WGS) entry which is preliminary data.</text>
</comment>
<organism evidence="1 2">
    <name type="scientific">Amycolatopsis alkalitolerans</name>
    <dbReference type="NCBI Taxonomy" id="2547244"/>
    <lineage>
        <taxon>Bacteria</taxon>
        <taxon>Bacillati</taxon>
        <taxon>Actinomycetota</taxon>
        <taxon>Actinomycetes</taxon>
        <taxon>Pseudonocardiales</taxon>
        <taxon>Pseudonocardiaceae</taxon>
        <taxon>Amycolatopsis</taxon>
    </lineage>
</organism>
<dbReference type="SUPFAM" id="SSF47413">
    <property type="entry name" value="lambda repressor-like DNA-binding domains"/>
    <property type="match status" value="1"/>
</dbReference>